<dbReference type="Pfam" id="PF04237">
    <property type="entry name" value="YjbR"/>
    <property type="match status" value="1"/>
</dbReference>
<reference evidence="1 2" key="1">
    <citation type="submission" date="2020-08" db="EMBL/GenBank/DDBJ databases">
        <title>Streptomycin resistant and MDR strain, P. mexicana.</title>
        <authorList>
            <person name="Ganesh-kumar S."/>
            <person name="Zhe T."/>
            <person name="Yu Z."/>
            <person name="Min Y."/>
        </authorList>
    </citation>
    <scope>NUCLEOTIDE SEQUENCE [LARGE SCALE GENOMIC DNA]</scope>
    <source>
        <strain evidence="1 2">GTZY</strain>
    </source>
</reference>
<dbReference type="SUPFAM" id="SSF142906">
    <property type="entry name" value="YjbR-like"/>
    <property type="match status" value="1"/>
</dbReference>
<sequence length="128" mass="14423">MDVAALKRHCRTLPGSVETLHGEPSNILVYEVGGKRFAYFKTSQPECWRFSFKVAPDRFLELTDQPGIKPARWLGKHRWVTVVDVSSVPTAYLKDLVAWSYRHALAKLSRRQREAIAGATADPGDAVR</sequence>
<dbReference type="InterPro" id="IPR038056">
    <property type="entry name" value="YjbR-like_sf"/>
</dbReference>
<proteinExistence type="predicted"/>
<dbReference type="RefSeq" id="WP_185894255.1">
    <property type="nucleotide sequence ID" value="NZ_CP060028.1"/>
</dbReference>
<dbReference type="EMBL" id="CP060028">
    <property type="protein sequence ID" value="QND78835.1"/>
    <property type="molecule type" value="Genomic_DNA"/>
</dbReference>
<accession>A0ABX6R6Q2</accession>
<keyword evidence="1" id="KW-0238">DNA-binding</keyword>
<dbReference type="PANTHER" id="PTHR35145">
    <property type="entry name" value="CYTOPLASMIC PROTEIN-RELATED"/>
    <property type="match status" value="1"/>
</dbReference>
<dbReference type="InterPro" id="IPR007351">
    <property type="entry name" value="YjbR"/>
</dbReference>
<evidence type="ECO:0000313" key="1">
    <source>
        <dbReference type="EMBL" id="QND78835.1"/>
    </source>
</evidence>
<evidence type="ECO:0000313" key="2">
    <source>
        <dbReference type="Proteomes" id="UP000515506"/>
    </source>
</evidence>
<dbReference type="PANTHER" id="PTHR35145:SF1">
    <property type="entry name" value="CYTOPLASMIC PROTEIN"/>
    <property type="match status" value="1"/>
</dbReference>
<dbReference type="Proteomes" id="UP000515506">
    <property type="component" value="Chromosome"/>
</dbReference>
<gene>
    <name evidence="1" type="ORF">H4W19_10550</name>
</gene>
<name>A0ABX6R6Q2_PSEMX</name>
<organism evidence="1 2">
    <name type="scientific">Pseudoxanthomonas mexicana</name>
    <dbReference type="NCBI Taxonomy" id="128785"/>
    <lineage>
        <taxon>Bacteria</taxon>
        <taxon>Pseudomonadati</taxon>
        <taxon>Pseudomonadota</taxon>
        <taxon>Gammaproteobacteria</taxon>
        <taxon>Lysobacterales</taxon>
        <taxon>Lysobacteraceae</taxon>
        <taxon>Pseudoxanthomonas</taxon>
    </lineage>
</organism>
<dbReference type="GO" id="GO:0003677">
    <property type="term" value="F:DNA binding"/>
    <property type="evidence" value="ECO:0007669"/>
    <property type="project" value="UniProtKB-KW"/>
</dbReference>
<dbReference type="Gene3D" id="3.90.1150.30">
    <property type="match status" value="1"/>
</dbReference>
<dbReference type="InterPro" id="IPR058532">
    <property type="entry name" value="YjbR/MT2646/Rv2570-like"/>
</dbReference>
<protein>
    <submittedName>
        <fullName evidence="1">MmcQ/YjbR family DNA-binding protein</fullName>
    </submittedName>
</protein>
<keyword evidence="2" id="KW-1185">Reference proteome</keyword>